<name>A0A9D9EEQ9_9BACT</name>
<reference evidence="2" key="1">
    <citation type="submission" date="2020-10" db="EMBL/GenBank/DDBJ databases">
        <authorList>
            <person name="Gilroy R."/>
        </authorList>
    </citation>
    <scope>NUCLEOTIDE SEQUENCE</scope>
    <source>
        <strain evidence="2">D3-1215</strain>
    </source>
</reference>
<feature type="domain" description="Endonuclease/exonuclease/phosphatase" evidence="1">
    <location>
        <begin position="26"/>
        <end position="335"/>
    </location>
</feature>
<proteinExistence type="predicted"/>
<dbReference type="Pfam" id="PF19580">
    <property type="entry name" value="Exo_endo_phos_3"/>
    <property type="match status" value="1"/>
</dbReference>
<keyword evidence="2" id="KW-0378">Hydrolase</keyword>
<dbReference type="InterPro" id="IPR005135">
    <property type="entry name" value="Endo/exonuclease/phosphatase"/>
</dbReference>
<keyword evidence="2" id="KW-0540">Nuclease</keyword>
<dbReference type="Gene3D" id="3.60.10.10">
    <property type="entry name" value="Endonuclease/exonuclease/phosphatase"/>
    <property type="match status" value="1"/>
</dbReference>
<dbReference type="InterPro" id="IPR036691">
    <property type="entry name" value="Endo/exonu/phosph_ase_sf"/>
</dbReference>
<evidence type="ECO:0000313" key="3">
    <source>
        <dbReference type="Proteomes" id="UP000823637"/>
    </source>
</evidence>
<gene>
    <name evidence="2" type="ORF">IAC32_01465</name>
</gene>
<dbReference type="Proteomes" id="UP000823637">
    <property type="component" value="Unassembled WGS sequence"/>
</dbReference>
<dbReference type="PANTHER" id="PTHR42834">
    <property type="entry name" value="ENDONUCLEASE/EXONUCLEASE/PHOSPHATASE FAMILY PROTEIN (AFU_ORTHOLOGUE AFUA_3G09210)"/>
    <property type="match status" value="1"/>
</dbReference>
<evidence type="ECO:0000313" key="2">
    <source>
        <dbReference type="EMBL" id="MBO8446404.1"/>
    </source>
</evidence>
<organism evidence="2 3">
    <name type="scientific">Candidatus Enterocola intestinipullorum</name>
    <dbReference type="NCBI Taxonomy" id="2840783"/>
    <lineage>
        <taxon>Bacteria</taxon>
        <taxon>Pseudomonadati</taxon>
        <taxon>Bacteroidota</taxon>
        <taxon>Bacteroidia</taxon>
        <taxon>Bacteroidales</taxon>
        <taxon>Candidatus Enterocola</taxon>
    </lineage>
</organism>
<dbReference type="GO" id="GO:0004519">
    <property type="term" value="F:endonuclease activity"/>
    <property type="evidence" value="ECO:0007669"/>
    <property type="project" value="UniProtKB-KW"/>
</dbReference>
<dbReference type="SUPFAM" id="SSF56219">
    <property type="entry name" value="DNase I-like"/>
    <property type="match status" value="1"/>
</dbReference>
<accession>A0A9D9EEQ9</accession>
<comment type="caution">
    <text evidence="2">The sequence shown here is derived from an EMBL/GenBank/DDBJ whole genome shotgun (WGS) entry which is preliminary data.</text>
</comment>
<dbReference type="EMBL" id="JADIMR010000021">
    <property type="protein sequence ID" value="MBO8446404.1"/>
    <property type="molecule type" value="Genomic_DNA"/>
</dbReference>
<reference evidence="2" key="2">
    <citation type="journal article" date="2021" name="PeerJ">
        <title>Extensive microbial diversity within the chicken gut microbiome revealed by metagenomics and culture.</title>
        <authorList>
            <person name="Gilroy R."/>
            <person name="Ravi A."/>
            <person name="Getino M."/>
            <person name="Pursley I."/>
            <person name="Horton D.L."/>
            <person name="Alikhan N.F."/>
            <person name="Baker D."/>
            <person name="Gharbi K."/>
            <person name="Hall N."/>
            <person name="Watson M."/>
            <person name="Adriaenssens E.M."/>
            <person name="Foster-Nyarko E."/>
            <person name="Jarju S."/>
            <person name="Secka A."/>
            <person name="Antonio M."/>
            <person name="Oren A."/>
            <person name="Chaudhuri R.R."/>
            <person name="La Ragione R."/>
            <person name="Hildebrand F."/>
            <person name="Pallen M.J."/>
        </authorList>
    </citation>
    <scope>NUCLEOTIDE SEQUENCE</scope>
    <source>
        <strain evidence="2">D3-1215</strain>
    </source>
</reference>
<dbReference type="PANTHER" id="PTHR42834:SF1">
    <property type="entry name" value="ENDONUCLEASE_EXONUCLEASE_PHOSPHATASE FAMILY PROTEIN (AFU_ORTHOLOGUE AFUA_3G09210)"/>
    <property type="match status" value="1"/>
</dbReference>
<evidence type="ECO:0000259" key="1">
    <source>
        <dbReference type="Pfam" id="PF19580"/>
    </source>
</evidence>
<dbReference type="AlphaFoldDB" id="A0A9D9EEQ9"/>
<sequence length="338" mass="37527">MPKSTLFLILLFVSVPVFSQGLDFRVMFYNVENFFDCKRDSSVNDADFTPDGAYHWTWKRFETKKNNIAKAIAAAGGLHGAALVGLCEIENREVLSSLVYHSPLKGAGYRTIHYDSPDSRGIDTALLYDPEVFSPLSSSPIRVSFSGEDAGQTTRDILYVKGMLGSKDTLHVFVCHAPSRRGGELASRHKRLRFASVLKTVCDSIMQSVPDAKIMVMGDFNDFPSSTSLSDVLGAETSWQKVENGKLYNMMSVLEKDGLGSYKYQGEWNMLDQIIVSCPLLDGAGLRINGDAQIFSAPFLLECDSRYFSDKPLRTYLGPRYLGGFSDHLPVYVDLTAE</sequence>
<keyword evidence="2" id="KW-0255">Endonuclease</keyword>
<protein>
    <submittedName>
        <fullName evidence="2">Endonuclease</fullName>
    </submittedName>
</protein>